<dbReference type="OrthoDB" id="3490397at2759"/>
<dbReference type="AlphaFoldDB" id="A0A4S3J4A4"/>
<proteinExistence type="predicted"/>
<dbReference type="EMBL" id="SOSA01000650">
    <property type="protein sequence ID" value="THC89462.1"/>
    <property type="molecule type" value="Genomic_DNA"/>
</dbReference>
<feature type="signal peptide" evidence="1">
    <location>
        <begin position="1"/>
        <end position="19"/>
    </location>
</feature>
<keyword evidence="4" id="KW-1185">Reference proteome</keyword>
<gene>
    <name evidence="2" type="ORF">ATNIH1004_003409</name>
    <name evidence="3" type="ORF">EYZ11_011087</name>
</gene>
<evidence type="ECO:0000313" key="4">
    <source>
        <dbReference type="Proteomes" id="UP000308092"/>
    </source>
</evidence>
<evidence type="ECO:0000256" key="1">
    <source>
        <dbReference type="SAM" id="SignalP"/>
    </source>
</evidence>
<feature type="chain" id="PRO_5044089207" description="AA1-like domain-containing protein" evidence="1">
    <location>
        <begin position="20"/>
        <end position="140"/>
    </location>
</feature>
<reference evidence="2 5" key="2">
    <citation type="submission" date="2019-08" db="EMBL/GenBank/DDBJ databases">
        <title>The genome sequence of a newly discovered highly antifungal drug resistant Aspergillus species, Aspergillus tanneri NIH 1004.</title>
        <authorList>
            <person name="Mounaud S."/>
            <person name="Singh I."/>
            <person name="Joardar V."/>
            <person name="Pakala S."/>
            <person name="Pakala S."/>
            <person name="Venepally P."/>
            <person name="Chung J.K."/>
            <person name="Losada L."/>
            <person name="Nierman W.C."/>
        </authorList>
    </citation>
    <scope>NUCLEOTIDE SEQUENCE [LARGE SCALE GENOMIC DNA]</scope>
    <source>
        <strain evidence="2 5">NIH1004</strain>
    </source>
</reference>
<name>A0A4S3J4A4_9EURO</name>
<dbReference type="Proteomes" id="UP000324241">
    <property type="component" value="Unassembled WGS sequence"/>
</dbReference>
<organism evidence="3 4">
    <name type="scientific">Aspergillus tanneri</name>
    <dbReference type="NCBI Taxonomy" id="1220188"/>
    <lineage>
        <taxon>Eukaryota</taxon>
        <taxon>Fungi</taxon>
        <taxon>Dikarya</taxon>
        <taxon>Ascomycota</taxon>
        <taxon>Pezizomycotina</taxon>
        <taxon>Eurotiomycetes</taxon>
        <taxon>Eurotiomycetidae</taxon>
        <taxon>Eurotiales</taxon>
        <taxon>Aspergillaceae</taxon>
        <taxon>Aspergillus</taxon>
        <taxon>Aspergillus subgen. Circumdati</taxon>
    </lineage>
</organism>
<comment type="caution">
    <text evidence="3">The sequence shown here is derived from an EMBL/GenBank/DDBJ whole genome shotgun (WGS) entry which is preliminary data.</text>
</comment>
<reference evidence="3 4" key="1">
    <citation type="submission" date="2019-03" db="EMBL/GenBank/DDBJ databases">
        <title>The genome sequence of a newly discovered highly antifungal drug resistant Aspergillus species, Aspergillus tanneri NIH 1004.</title>
        <authorList>
            <person name="Mounaud S."/>
            <person name="Singh I."/>
            <person name="Joardar V."/>
            <person name="Pakala S."/>
            <person name="Pakala S."/>
            <person name="Venepally P."/>
            <person name="Hoover J."/>
            <person name="Nierman W."/>
            <person name="Chung J."/>
            <person name="Losada L."/>
        </authorList>
    </citation>
    <scope>NUCLEOTIDE SEQUENCE [LARGE SCALE GENOMIC DNA]</scope>
    <source>
        <strain evidence="3 4">NIH1004</strain>
    </source>
</reference>
<accession>A0A4S3J4A4</accession>
<keyword evidence="1" id="KW-0732">Signal</keyword>
<dbReference type="Proteomes" id="UP000308092">
    <property type="component" value="Unassembled WGS sequence"/>
</dbReference>
<protein>
    <recommendedName>
        <fullName evidence="6">AA1-like domain-containing protein</fullName>
    </recommendedName>
</protein>
<evidence type="ECO:0008006" key="6">
    <source>
        <dbReference type="Google" id="ProtNLM"/>
    </source>
</evidence>
<evidence type="ECO:0000313" key="3">
    <source>
        <dbReference type="EMBL" id="THC89462.1"/>
    </source>
</evidence>
<sequence>MHLSSVLAVALSAPSLTNAVLFHRNPNPALTWQVSNFTYHCSPGGCVYVFSIHGAETKNTPGFTADCLIPNSGKEEEYTQCDNEQVKAKVTPAADFIRNVKVEYSWLQGVTAEFHARGQINITLTDTYFTIPVTEVSGIA</sequence>
<dbReference type="GeneID" id="54326111"/>
<evidence type="ECO:0000313" key="5">
    <source>
        <dbReference type="Proteomes" id="UP000324241"/>
    </source>
</evidence>
<dbReference type="RefSeq" id="XP_033430082.1">
    <property type="nucleotide sequence ID" value="XM_033568087.1"/>
</dbReference>
<dbReference type="VEuPathDB" id="FungiDB:EYZ11_011087"/>
<evidence type="ECO:0000313" key="2">
    <source>
        <dbReference type="EMBL" id="KAA8650721.1"/>
    </source>
</evidence>
<dbReference type="EMBL" id="QUQM01000001">
    <property type="protein sequence ID" value="KAA8650721.1"/>
    <property type="molecule type" value="Genomic_DNA"/>
</dbReference>